<keyword evidence="2" id="KW-1133">Transmembrane helix</keyword>
<feature type="region of interest" description="Disordered" evidence="1">
    <location>
        <begin position="729"/>
        <end position="761"/>
    </location>
</feature>
<evidence type="ECO:0000256" key="1">
    <source>
        <dbReference type="SAM" id="MobiDB-lite"/>
    </source>
</evidence>
<evidence type="ECO:0000313" key="5">
    <source>
        <dbReference type="Proteomes" id="UP000332933"/>
    </source>
</evidence>
<name>A0A485L5K2_9STRA</name>
<evidence type="ECO:0000256" key="2">
    <source>
        <dbReference type="SAM" id="Phobius"/>
    </source>
</evidence>
<dbReference type="OrthoDB" id="67089at2759"/>
<evidence type="ECO:0000313" key="4">
    <source>
        <dbReference type="EMBL" id="VFT93261.1"/>
    </source>
</evidence>
<reference evidence="4 5" key="1">
    <citation type="submission" date="2019-03" db="EMBL/GenBank/DDBJ databases">
        <authorList>
            <person name="Gaulin E."/>
            <person name="Dumas B."/>
        </authorList>
    </citation>
    <scope>NUCLEOTIDE SEQUENCE [LARGE SCALE GENOMIC DNA]</scope>
    <source>
        <strain evidence="4">CBS 568.67</strain>
    </source>
</reference>
<protein>
    <submittedName>
        <fullName evidence="4">Aste57867_16487 protein</fullName>
    </submittedName>
</protein>
<organism evidence="4 5">
    <name type="scientific">Aphanomyces stellatus</name>
    <dbReference type="NCBI Taxonomy" id="120398"/>
    <lineage>
        <taxon>Eukaryota</taxon>
        <taxon>Sar</taxon>
        <taxon>Stramenopiles</taxon>
        <taxon>Oomycota</taxon>
        <taxon>Saprolegniomycetes</taxon>
        <taxon>Saprolegniales</taxon>
        <taxon>Verrucalvaceae</taxon>
        <taxon>Aphanomyces</taxon>
    </lineage>
</organism>
<feature type="transmembrane region" description="Helical" evidence="2">
    <location>
        <begin position="521"/>
        <end position="542"/>
    </location>
</feature>
<accession>A0A485L5K2</accession>
<proteinExistence type="predicted"/>
<keyword evidence="5" id="KW-1185">Reference proteome</keyword>
<dbReference type="Proteomes" id="UP000332933">
    <property type="component" value="Unassembled WGS sequence"/>
</dbReference>
<feature type="transmembrane region" description="Helical" evidence="2">
    <location>
        <begin position="338"/>
        <end position="363"/>
    </location>
</feature>
<sequence>MVWRAIRPSFHSLLGLGSFASVLVVVDYDISGVAAVFHGLFGTDNSHVGTYEYDAYTIPRYLKTYVRTPARTRSELQAAAVVAQRILYVEPSPTDPSDYSIIAGNCSSLGGYQASDRLYAEWYMLPMLARILAGMNSTIDLFATPMTHAVLVDCDYSGRRVQDTSMFKAFVVDVEATTISSFALQTMNGVRSSTQMETQVGPVVVAQAQLANFGLGPHDPPDAPWFFGLTYAGATSYRTLVSFNFPYEADTAFHDATNLGVLSTNQWHWQVKATGESVLINGYSGSWDDWYYRGSQDEQANYVRYVIAMGGNPIRDFTVDLYSALGHTKDSWAWIQGLVIMTLGIRIAFTIAVALNVSIMSIVDGRGAWLPDVFPTVKRHIKVRSVLLTLAFLPDRFWAIHEWVLTTALLRYNLLPMFVLGSGIRSDFLVLTLAWTDLVASALHVGISPVVPVALYVLCYSHSDAIVLGLSSSTAEANVQALLQQFYIRNLVHFSDTSMNLWTRFQLGADDPPSWFVARELSWFFAPCLGLTLLVVVIKLGLVVGGMVRPPPPAFAIDANNFSAPATAMHDIACVPVDFLDHFMPAAGDGVPTRGLMTHALPPIHFSTDALQVHKSILWNAGWVLLGGKFLVCVDDLPNIILNMVMGASLTKIYCCFVVPEGEDGNATTTMPAQRLILVPNLETLPSWELPWHAIFHLQLDTVWVMKANDTDQVMRNCSTMGLSAAVSKVAPSAQQPRGPPAHSIVPSAGGKSTKSMASTK</sequence>
<dbReference type="AlphaFoldDB" id="A0A485L5K2"/>
<gene>
    <name evidence="4" type="primary">Aste57867_16487</name>
    <name evidence="3" type="ORF">As57867_016430</name>
    <name evidence="4" type="ORF">ASTE57867_16487</name>
</gene>
<feature type="compositionally biased region" description="Polar residues" evidence="1">
    <location>
        <begin position="751"/>
        <end position="761"/>
    </location>
</feature>
<keyword evidence="2" id="KW-0812">Transmembrane</keyword>
<dbReference type="EMBL" id="VJMH01005883">
    <property type="protein sequence ID" value="KAF0692439.1"/>
    <property type="molecule type" value="Genomic_DNA"/>
</dbReference>
<reference evidence="3" key="2">
    <citation type="submission" date="2019-06" db="EMBL/GenBank/DDBJ databases">
        <title>Genomics analysis of Aphanomyces spp. identifies a new class of oomycete effector associated with host adaptation.</title>
        <authorList>
            <person name="Gaulin E."/>
        </authorList>
    </citation>
    <scope>NUCLEOTIDE SEQUENCE</scope>
    <source>
        <strain evidence="3">CBS 578.67</strain>
    </source>
</reference>
<evidence type="ECO:0000313" key="3">
    <source>
        <dbReference type="EMBL" id="KAF0692439.1"/>
    </source>
</evidence>
<dbReference type="EMBL" id="CAADRA010005904">
    <property type="protein sequence ID" value="VFT93261.1"/>
    <property type="molecule type" value="Genomic_DNA"/>
</dbReference>
<keyword evidence="2" id="KW-0472">Membrane</keyword>